<evidence type="ECO:0000313" key="2">
    <source>
        <dbReference type="Proteomes" id="UP000094849"/>
    </source>
</evidence>
<proteinExistence type="predicted"/>
<dbReference type="Proteomes" id="UP000094849">
    <property type="component" value="Unassembled WGS sequence"/>
</dbReference>
<dbReference type="AlphaFoldDB" id="A0A1E2URV9"/>
<evidence type="ECO:0000313" key="1">
    <source>
        <dbReference type="EMBL" id="ODB97381.1"/>
    </source>
</evidence>
<sequence length="133" mass="14906">MLSKNAIAGLDAPHPAALWVENVSLDPLQIDCVTAQMLAILDNHSKLGLEEQITLIAIYGVVKDRPGLIFDQVVHNLIDKARTQSDARIMQELHDLRLTAEQRIPKQIMRHFKLFLAESLNGFDNSLDARSLI</sequence>
<name>A0A1E2URV9_9GAMM</name>
<organism evidence="1 2">
    <name type="scientific">Candidatus Thiodiazotropha endoloripes</name>
    <dbReference type="NCBI Taxonomy" id="1818881"/>
    <lineage>
        <taxon>Bacteria</taxon>
        <taxon>Pseudomonadati</taxon>
        <taxon>Pseudomonadota</taxon>
        <taxon>Gammaproteobacteria</taxon>
        <taxon>Chromatiales</taxon>
        <taxon>Sedimenticolaceae</taxon>
        <taxon>Candidatus Thiodiazotropha</taxon>
    </lineage>
</organism>
<comment type="caution">
    <text evidence="1">The sequence shown here is derived from an EMBL/GenBank/DDBJ whole genome shotgun (WGS) entry which is preliminary data.</text>
</comment>
<dbReference type="EMBL" id="LVJZ01000003">
    <property type="protein sequence ID" value="ODB97381.1"/>
    <property type="molecule type" value="Genomic_DNA"/>
</dbReference>
<gene>
    <name evidence="1" type="ORF">A3196_11795</name>
</gene>
<accession>A0A1E2URV9</accession>
<protein>
    <submittedName>
        <fullName evidence="1">Uncharacterized protein</fullName>
    </submittedName>
</protein>
<reference evidence="1 2" key="1">
    <citation type="submission" date="2016-03" db="EMBL/GenBank/DDBJ databases">
        <title>Chemosynthetic sulphur-oxidizing symbionts of marine invertebrate animals are capable of nitrogen fixation.</title>
        <authorList>
            <person name="Petersen J.M."/>
            <person name="Kemper A."/>
            <person name="Gruber-Vodicka H."/>
            <person name="Cardini U."/>
            <person name="Geest Mvander."/>
            <person name="Kleiner M."/>
            <person name="Bulgheresi S."/>
            <person name="Fussmann M."/>
            <person name="Herbold C."/>
            <person name="Seah B.K.B."/>
            <person name="Antony C.Paul."/>
            <person name="Liu D."/>
            <person name="Belitz A."/>
            <person name="Weber M."/>
        </authorList>
    </citation>
    <scope>NUCLEOTIDE SEQUENCE [LARGE SCALE GENOMIC DNA]</scope>
    <source>
        <strain evidence="1">G_D</strain>
    </source>
</reference>
<dbReference type="OrthoDB" id="7862241at2"/>
<dbReference type="RefSeq" id="WP_069005151.1">
    <property type="nucleotide sequence ID" value="NZ_LVJW01000003.1"/>
</dbReference>
<keyword evidence="2" id="KW-1185">Reference proteome</keyword>